<dbReference type="KEGG" id="fbe:FF125_00100"/>
<dbReference type="EMBL" id="CP040749">
    <property type="protein sequence ID" value="QCX36909.1"/>
    <property type="molecule type" value="Genomic_DNA"/>
</dbReference>
<dbReference type="OrthoDB" id="832379at2"/>
<evidence type="ECO:0008006" key="3">
    <source>
        <dbReference type="Google" id="ProtNLM"/>
    </source>
</evidence>
<dbReference type="Proteomes" id="UP000306229">
    <property type="component" value="Chromosome"/>
</dbReference>
<protein>
    <recommendedName>
        <fullName evidence="3">Lipoprotein</fullName>
    </recommendedName>
</protein>
<dbReference type="AlphaFoldDB" id="A0A5B7TK62"/>
<name>A0A5B7TK62_9FLAO</name>
<evidence type="ECO:0000313" key="1">
    <source>
        <dbReference type="EMBL" id="QCX36909.1"/>
    </source>
</evidence>
<accession>A0A5B7TK62</accession>
<evidence type="ECO:0000313" key="2">
    <source>
        <dbReference type="Proteomes" id="UP000306229"/>
    </source>
</evidence>
<keyword evidence="2" id="KW-1185">Reference proteome</keyword>
<dbReference type="RefSeq" id="WP_138947870.1">
    <property type="nucleotide sequence ID" value="NZ_CP040749.1"/>
</dbReference>
<proteinExistence type="predicted"/>
<gene>
    <name evidence="1" type="ORF">FF125_00100</name>
</gene>
<organism evidence="1 2">
    <name type="scientific">Aureibaculum algae</name>
    <dbReference type="NCBI Taxonomy" id="2584122"/>
    <lineage>
        <taxon>Bacteria</taxon>
        <taxon>Pseudomonadati</taxon>
        <taxon>Bacteroidota</taxon>
        <taxon>Flavobacteriia</taxon>
        <taxon>Flavobacteriales</taxon>
        <taxon>Flavobacteriaceae</taxon>
        <taxon>Aureibaculum</taxon>
    </lineage>
</organism>
<reference evidence="1 2" key="1">
    <citation type="submission" date="2019-05" db="EMBL/GenBank/DDBJ databases">
        <title>Algicella ahnfeltiae gen. nov., sp. nov., a novel marine bacterium of the family Flavobacteriaceae isolated from a red alga.</title>
        <authorList>
            <person name="Nedashkovskaya O.I."/>
            <person name="Kukhlevskiy A.D."/>
            <person name="Kim S.-G."/>
            <person name="Zhukova N.V."/>
            <person name="Mikhailov V.V."/>
        </authorList>
    </citation>
    <scope>NUCLEOTIDE SEQUENCE [LARGE SCALE GENOMIC DNA]</scope>
    <source>
        <strain evidence="1 2">10Alg115</strain>
    </source>
</reference>
<sequence length="359" mass="40539">MKQTIKTTKLLLLVLLIFISCRNEESVLIPGPNESSFTADSNLAGLMKRTTLKDGSFDNIIDKANCLSIQFPITVFANGIQVIVNSADDFETVENIFDDHDDDADTMQIQFPITVTQEDFKEVTLNNQSQFDALASTCQGENEIDQDIECVDFVFPITVSTFNTVTEQFDKDELQNDRELFDFIEDFKSDDISNIEFPVVVIRSDDTEITTNSMQELESEITSSIDVCDEDDDYDYNDDDCIACELQEFKDLLTGCDDWKINRLTLNSLNLDLLYPLYQFNFATNGTVTVTLLGIPLPIFSGTWTAVGTGQNIEFDISIIGLVEVSNIWTLTEIDLVTGQNRIDFKDDDDRLRFESACN</sequence>
<dbReference type="PROSITE" id="PS51257">
    <property type="entry name" value="PROKAR_LIPOPROTEIN"/>
    <property type="match status" value="1"/>
</dbReference>